<dbReference type="Proteomes" id="UP001652628">
    <property type="component" value="Unplaced"/>
</dbReference>
<accession>A0ABM4U027</accession>
<feature type="compositionally biased region" description="Polar residues" evidence="1">
    <location>
        <begin position="214"/>
        <end position="224"/>
    </location>
</feature>
<proteinExistence type="predicted"/>
<dbReference type="GeneID" id="139355130"/>
<dbReference type="CDD" id="cd09077">
    <property type="entry name" value="R1-I-EN"/>
    <property type="match status" value="1"/>
</dbReference>
<dbReference type="Pfam" id="PF14529">
    <property type="entry name" value="Exo_endo_phos_2"/>
    <property type="match status" value="1"/>
</dbReference>
<evidence type="ECO:0000313" key="3">
    <source>
        <dbReference type="Proteomes" id="UP001652628"/>
    </source>
</evidence>
<dbReference type="PANTHER" id="PTHR33273:SF4">
    <property type="entry name" value="ENDONUCLEASE_EXONUCLEASE_PHOSPHATASE DOMAIN-CONTAINING PROTEIN"/>
    <property type="match status" value="1"/>
</dbReference>
<sequence>MEEAENPFAGRPVVARSPRQPREDGTDGVAAAFKKGSKLARSPAPSTTQVDELFVDTEEAKDTPKRTRDPACPANSQRTTPAKRSKASHEATCLEDLLELGKLLQEVSTKMMDKTARHITVATRETFVRMKALHTNILEANREGGKDDSTRVNGQDAAIVCAKCSRSLQSADKEQQTTPVWRRDSAAQTEPWRRISQPTVAGGTVVQVAPPSTRPMQQKSAKASRSTRKNPPKGPQEGDATHAGASKTVSPAIPVAEWEVVKKKPRATRRARPDAVVVQASGKSYSEVLAMVTRREDKQLSDLGSCVSKVRRTINGNLLLEVAKGSAESAEAMKESIARVLGDAASVRAMSDETKLLVLEIRDIDSIATEQEICAAIASQFGIDAERIRVRSLRRGYAESQLAVISLPYSLGKTVLHRGEAQGSQVQQGAFMFILLCGRKKGDQAPGRNQTLPSHNQRDRETSAVMQLIQLNLNHCRAAQDLLKQTVRKLGSEVAILSEPYRVESSSDWVTDRTGKAALWLCGVSVPPMRDTMAVEGFVRANVGGTWIYSCYLAPSLSLTSFSRIMDELISDLRGRSNVVIGGDFNAWAEDWGSLYTNARGRTILEAIASLDIVLLNEGSQHTFNRAGPVQSSIYRSRAARYPVAHDGG</sequence>
<dbReference type="PANTHER" id="PTHR33273">
    <property type="entry name" value="DOMAIN-CONTAINING PROTEIN, PUTATIVE-RELATED"/>
    <property type="match status" value="1"/>
</dbReference>
<dbReference type="InterPro" id="IPR036691">
    <property type="entry name" value="Endo/exonu/phosph_ase_sf"/>
</dbReference>
<evidence type="ECO:0000259" key="2">
    <source>
        <dbReference type="Pfam" id="PF14529"/>
    </source>
</evidence>
<feature type="compositionally biased region" description="Basic and acidic residues" evidence="1">
    <location>
        <begin position="171"/>
        <end position="185"/>
    </location>
</feature>
<feature type="region of interest" description="Disordered" evidence="1">
    <location>
        <begin position="1"/>
        <end position="88"/>
    </location>
</feature>
<feature type="region of interest" description="Disordered" evidence="1">
    <location>
        <begin position="169"/>
        <end position="251"/>
    </location>
</feature>
<dbReference type="InterPro" id="IPR005135">
    <property type="entry name" value="Endo/exonuclease/phosphatase"/>
</dbReference>
<evidence type="ECO:0000256" key="1">
    <source>
        <dbReference type="SAM" id="MobiDB-lite"/>
    </source>
</evidence>
<keyword evidence="3" id="KW-1185">Reference proteome</keyword>
<protein>
    <recommendedName>
        <fullName evidence="2">Endonuclease/exonuclease/phosphatase domain-containing protein</fullName>
    </recommendedName>
</protein>
<feature type="compositionally biased region" description="Basic and acidic residues" evidence="1">
    <location>
        <begin position="58"/>
        <end position="69"/>
    </location>
</feature>
<dbReference type="SUPFAM" id="SSF56219">
    <property type="entry name" value="DNase I-like"/>
    <property type="match status" value="1"/>
</dbReference>
<evidence type="ECO:0000313" key="4">
    <source>
        <dbReference type="RefSeq" id="XP_070855555.1"/>
    </source>
</evidence>
<organism evidence="3 4">
    <name type="scientific">Drosophila suzukii</name>
    <name type="common">Spotted-wing drosophila fruit fly</name>
    <dbReference type="NCBI Taxonomy" id="28584"/>
    <lineage>
        <taxon>Eukaryota</taxon>
        <taxon>Metazoa</taxon>
        <taxon>Ecdysozoa</taxon>
        <taxon>Arthropoda</taxon>
        <taxon>Hexapoda</taxon>
        <taxon>Insecta</taxon>
        <taxon>Pterygota</taxon>
        <taxon>Neoptera</taxon>
        <taxon>Endopterygota</taxon>
        <taxon>Diptera</taxon>
        <taxon>Brachycera</taxon>
        <taxon>Muscomorpha</taxon>
        <taxon>Ephydroidea</taxon>
        <taxon>Drosophilidae</taxon>
        <taxon>Drosophila</taxon>
        <taxon>Sophophora</taxon>
    </lineage>
</organism>
<gene>
    <name evidence="4" type="primary">LOC139355130</name>
</gene>
<dbReference type="Gene3D" id="3.60.10.10">
    <property type="entry name" value="Endonuclease/exonuclease/phosphatase"/>
    <property type="match status" value="1"/>
</dbReference>
<name>A0ABM4U027_DROSZ</name>
<reference evidence="4" key="1">
    <citation type="submission" date="2025-08" db="UniProtKB">
        <authorList>
            <consortium name="RefSeq"/>
        </authorList>
    </citation>
    <scope>IDENTIFICATION</scope>
</reference>
<dbReference type="RefSeq" id="XP_070855555.1">
    <property type="nucleotide sequence ID" value="XM_070999454.1"/>
</dbReference>
<feature type="domain" description="Endonuclease/exonuclease/phosphatase" evidence="2">
    <location>
        <begin position="548"/>
        <end position="628"/>
    </location>
</feature>